<proteinExistence type="predicted"/>
<reference evidence="1 2" key="1">
    <citation type="journal article" date="2010" name="Nature">
        <title>Genome sequencing and analysis of the model grass Brachypodium distachyon.</title>
        <authorList>
            <consortium name="International Brachypodium Initiative"/>
        </authorList>
    </citation>
    <scope>NUCLEOTIDE SEQUENCE [LARGE SCALE GENOMIC DNA]</scope>
    <source>
        <strain evidence="1 2">Bd21</strain>
    </source>
</reference>
<keyword evidence="3" id="KW-1185">Reference proteome</keyword>
<dbReference type="EnsemblPlants" id="KQJ96882">
    <property type="protein sequence ID" value="KQJ96882"/>
    <property type="gene ID" value="BRADI_3g27621v3"/>
</dbReference>
<protein>
    <submittedName>
        <fullName evidence="1 2">Uncharacterized protein</fullName>
    </submittedName>
</protein>
<evidence type="ECO:0000313" key="2">
    <source>
        <dbReference type="EnsemblPlants" id="KQJ96882"/>
    </source>
</evidence>
<evidence type="ECO:0000313" key="1">
    <source>
        <dbReference type="EMBL" id="KQJ96882.1"/>
    </source>
</evidence>
<name>A0A0Q3HTM0_BRADI</name>
<gene>
    <name evidence="1" type="ORF">BRADI_3g27621v3</name>
</gene>
<reference evidence="1" key="2">
    <citation type="submission" date="2017-06" db="EMBL/GenBank/DDBJ databases">
        <title>WGS assembly of Brachypodium distachyon.</title>
        <authorList>
            <consortium name="The International Brachypodium Initiative"/>
            <person name="Lucas S."/>
            <person name="Harmon-Smith M."/>
            <person name="Lail K."/>
            <person name="Tice H."/>
            <person name="Grimwood J."/>
            <person name="Bruce D."/>
            <person name="Barry K."/>
            <person name="Shu S."/>
            <person name="Lindquist E."/>
            <person name="Wang M."/>
            <person name="Pitluck S."/>
            <person name="Vogel J.P."/>
            <person name="Garvin D.F."/>
            <person name="Mockler T.C."/>
            <person name="Schmutz J."/>
            <person name="Rokhsar D."/>
            <person name="Bevan M.W."/>
        </authorList>
    </citation>
    <scope>NUCLEOTIDE SEQUENCE</scope>
    <source>
        <strain evidence="1">Bd21</strain>
    </source>
</reference>
<organism evidence="1">
    <name type="scientific">Brachypodium distachyon</name>
    <name type="common">Purple false brome</name>
    <name type="synonym">Trachynia distachya</name>
    <dbReference type="NCBI Taxonomy" id="15368"/>
    <lineage>
        <taxon>Eukaryota</taxon>
        <taxon>Viridiplantae</taxon>
        <taxon>Streptophyta</taxon>
        <taxon>Embryophyta</taxon>
        <taxon>Tracheophyta</taxon>
        <taxon>Spermatophyta</taxon>
        <taxon>Magnoliopsida</taxon>
        <taxon>Liliopsida</taxon>
        <taxon>Poales</taxon>
        <taxon>Poaceae</taxon>
        <taxon>BOP clade</taxon>
        <taxon>Pooideae</taxon>
        <taxon>Stipodae</taxon>
        <taxon>Brachypodieae</taxon>
        <taxon>Brachypodium</taxon>
    </lineage>
</organism>
<dbReference type="EMBL" id="CM000882">
    <property type="protein sequence ID" value="KQJ96882.1"/>
    <property type="molecule type" value="Genomic_DNA"/>
</dbReference>
<sequence length="108" mass="12697">MQRPVERHGEAVAHQLVPHVHLRRRRCARAGEDVVASRVDAERARCPVMHGLRIDERHDEAPRRELQREVHRWDDVALQRERHHNRVQLAAAARRCAGFLLCHHRLPT</sequence>
<evidence type="ECO:0000313" key="3">
    <source>
        <dbReference type="Proteomes" id="UP000008810"/>
    </source>
</evidence>
<dbReference type="Proteomes" id="UP000008810">
    <property type="component" value="Chromosome 3"/>
</dbReference>
<dbReference type="Gramene" id="KQJ96882">
    <property type="protein sequence ID" value="KQJ96882"/>
    <property type="gene ID" value="BRADI_3g27621v3"/>
</dbReference>
<reference evidence="2" key="3">
    <citation type="submission" date="2018-08" db="UniProtKB">
        <authorList>
            <consortium name="EnsemblPlants"/>
        </authorList>
    </citation>
    <scope>IDENTIFICATION</scope>
    <source>
        <strain evidence="2">cv. Bd21</strain>
    </source>
</reference>
<dbReference type="InParanoid" id="A0A0Q3HTM0"/>
<dbReference type="AlphaFoldDB" id="A0A0Q3HTM0"/>
<accession>A0A0Q3HTM0</accession>